<keyword evidence="3" id="KW-1185">Reference proteome</keyword>
<evidence type="ECO:0008006" key="4">
    <source>
        <dbReference type="Google" id="ProtNLM"/>
    </source>
</evidence>
<feature type="transmembrane region" description="Helical" evidence="1">
    <location>
        <begin position="81"/>
        <end position="108"/>
    </location>
</feature>
<dbReference type="Gene3D" id="1.20.1070.10">
    <property type="entry name" value="Rhodopsin 7-helix transmembrane proteins"/>
    <property type="match status" value="1"/>
</dbReference>
<feature type="transmembrane region" description="Helical" evidence="1">
    <location>
        <begin position="247"/>
        <end position="271"/>
    </location>
</feature>
<organism evidence="2 3">
    <name type="scientific">Pristionchus entomophagus</name>
    <dbReference type="NCBI Taxonomy" id="358040"/>
    <lineage>
        <taxon>Eukaryota</taxon>
        <taxon>Metazoa</taxon>
        <taxon>Ecdysozoa</taxon>
        <taxon>Nematoda</taxon>
        <taxon>Chromadorea</taxon>
        <taxon>Rhabditida</taxon>
        <taxon>Rhabditina</taxon>
        <taxon>Diplogasteromorpha</taxon>
        <taxon>Diplogasteroidea</taxon>
        <taxon>Neodiplogasteridae</taxon>
        <taxon>Pristionchus</taxon>
    </lineage>
</organism>
<gene>
    <name evidence="2" type="ORF">PENTCL1PPCAC_15533</name>
</gene>
<feature type="non-terminal residue" evidence="2">
    <location>
        <position position="325"/>
    </location>
</feature>
<feature type="transmembrane region" description="Helical" evidence="1">
    <location>
        <begin position="283"/>
        <end position="303"/>
    </location>
</feature>
<accession>A0AAV5TGP0</accession>
<protein>
    <recommendedName>
        <fullName evidence="4">G protein-coupled receptor</fullName>
    </recommendedName>
</protein>
<dbReference type="PANTHER" id="PTHR23021:SF11">
    <property type="entry name" value="SERPENTINE RECEPTOR, CLASS T"/>
    <property type="match status" value="1"/>
</dbReference>
<feature type="transmembrane region" description="Helical" evidence="1">
    <location>
        <begin position="114"/>
        <end position="138"/>
    </location>
</feature>
<feature type="transmembrane region" description="Helical" evidence="1">
    <location>
        <begin position="201"/>
        <end position="226"/>
    </location>
</feature>
<dbReference type="InterPro" id="IPR019425">
    <property type="entry name" value="7TM_GPCR_serpentine_rcpt_Srt"/>
</dbReference>
<proteinExistence type="predicted"/>
<evidence type="ECO:0000313" key="2">
    <source>
        <dbReference type="EMBL" id="GMS93358.1"/>
    </source>
</evidence>
<reference evidence="2" key="1">
    <citation type="submission" date="2023-10" db="EMBL/GenBank/DDBJ databases">
        <title>Genome assembly of Pristionchus species.</title>
        <authorList>
            <person name="Yoshida K."/>
            <person name="Sommer R.J."/>
        </authorList>
    </citation>
    <scope>NUCLEOTIDE SEQUENCE</scope>
    <source>
        <strain evidence="2">RS0144</strain>
    </source>
</reference>
<name>A0AAV5TGP0_9BILA</name>
<keyword evidence="1" id="KW-0812">Transmembrane</keyword>
<dbReference type="SUPFAM" id="SSF81321">
    <property type="entry name" value="Family A G protein-coupled receptor-like"/>
    <property type="match status" value="1"/>
</dbReference>
<dbReference type="Proteomes" id="UP001432027">
    <property type="component" value="Unassembled WGS sequence"/>
</dbReference>
<dbReference type="AlphaFoldDB" id="A0AAV5TGP0"/>
<keyword evidence="1" id="KW-0472">Membrane</keyword>
<keyword evidence="1" id="KW-1133">Transmembrane helix</keyword>
<feature type="transmembrane region" description="Helical" evidence="1">
    <location>
        <begin position="45"/>
        <end position="69"/>
    </location>
</feature>
<feature type="transmembrane region" description="Helical" evidence="1">
    <location>
        <begin position="159"/>
        <end position="181"/>
    </location>
</feature>
<dbReference type="Pfam" id="PF10321">
    <property type="entry name" value="7TM_GPCR_Srt"/>
    <property type="match status" value="1"/>
</dbReference>
<evidence type="ECO:0000313" key="3">
    <source>
        <dbReference type="Proteomes" id="UP001432027"/>
    </source>
</evidence>
<evidence type="ECO:0000256" key="1">
    <source>
        <dbReference type="SAM" id="Phobius"/>
    </source>
</evidence>
<feature type="non-terminal residue" evidence="2">
    <location>
        <position position="1"/>
    </location>
</feature>
<dbReference type="EMBL" id="BTSX01000004">
    <property type="protein sequence ID" value="GMS93358.1"/>
    <property type="molecule type" value="Genomic_DNA"/>
</dbReference>
<comment type="caution">
    <text evidence="2">The sequence shown here is derived from an EMBL/GenBank/DDBJ whole genome shotgun (WGS) entry which is preliminary data.</text>
</comment>
<sequence>IVLFQQSKMIAQIRNNFLLDSQLEYNCSAFDPSFDWSTKGTPQPIFGIICMICGCVCIVPYLFCLVIMWRKRSTACYKLMFFLGVNDVFLLVVVCFFAGAIFATGGVYCHNPKLHFAVCMAAFVGFFASCSTCFLIALNRVVEMLHIQWLSWLYEGNRPWYSTIAPISLGVFAALFTPIAFFNSELHIVHFDPMISDRYEYANALHAINNILFPTASFVLYAIMILRVRATSQKTTRNAANSSVNRAALVLSVQCGVIVCVHMSTCVGYLALQFIPSSDILRYTAHFGWILLHGLPPYVYVIFNRSIRRSFVQMTNPPSRVTTNT</sequence>
<dbReference type="PANTHER" id="PTHR23021">
    <property type="entry name" value="SERPENTINE RECEPTOR, CLASS T"/>
    <property type="match status" value="1"/>
</dbReference>